<comment type="caution">
    <text evidence="2">The sequence shown here is derived from an EMBL/GenBank/DDBJ whole genome shotgun (WGS) entry which is preliminary data.</text>
</comment>
<dbReference type="PANTHER" id="PTHR34605">
    <property type="entry name" value="PHAGE_INTEGRASE DOMAIN-CONTAINING PROTEIN"/>
    <property type="match status" value="1"/>
</dbReference>
<evidence type="ECO:0008006" key="4">
    <source>
        <dbReference type="Google" id="ProtNLM"/>
    </source>
</evidence>
<dbReference type="PANTHER" id="PTHR34605:SF3">
    <property type="entry name" value="P CELL-TYPE AGGLUTINATION PROTEIN MAP4-LIKE-RELATED"/>
    <property type="match status" value="1"/>
</dbReference>
<evidence type="ECO:0000313" key="2">
    <source>
        <dbReference type="EMBL" id="KAJ7699686.1"/>
    </source>
</evidence>
<name>A0AAD7GPR6_9AGAR</name>
<dbReference type="Gene3D" id="1.10.443.10">
    <property type="entry name" value="Intergrase catalytic core"/>
    <property type="match status" value="1"/>
</dbReference>
<dbReference type="Proteomes" id="UP001215598">
    <property type="component" value="Unassembled WGS sequence"/>
</dbReference>
<dbReference type="InterPro" id="IPR011010">
    <property type="entry name" value="DNA_brk_join_enz"/>
</dbReference>
<dbReference type="GO" id="GO:0006310">
    <property type="term" value="P:DNA recombination"/>
    <property type="evidence" value="ECO:0007669"/>
    <property type="project" value="UniProtKB-KW"/>
</dbReference>
<dbReference type="AlphaFoldDB" id="A0AAD7GPR6"/>
<dbReference type="EMBL" id="JARKIB010000568">
    <property type="protein sequence ID" value="KAJ7699686.1"/>
    <property type="molecule type" value="Genomic_DNA"/>
</dbReference>
<organism evidence="2 3">
    <name type="scientific">Mycena metata</name>
    <dbReference type="NCBI Taxonomy" id="1033252"/>
    <lineage>
        <taxon>Eukaryota</taxon>
        <taxon>Fungi</taxon>
        <taxon>Dikarya</taxon>
        <taxon>Basidiomycota</taxon>
        <taxon>Agaricomycotina</taxon>
        <taxon>Agaricomycetes</taxon>
        <taxon>Agaricomycetidae</taxon>
        <taxon>Agaricales</taxon>
        <taxon>Marasmiineae</taxon>
        <taxon>Mycenaceae</taxon>
        <taxon>Mycena</taxon>
    </lineage>
</organism>
<accession>A0AAD7GPR6</accession>
<reference evidence="2" key="1">
    <citation type="submission" date="2023-03" db="EMBL/GenBank/DDBJ databases">
        <title>Massive genome expansion in bonnet fungi (Mycena s.s.) driven by repeated elements and novel gene families across ecological guilds.</title>
        <authorList>
            <consortium name="Lawrence Berkeley National Laboratory"/>
            <person name="Harder C.B."/>
            <person name="Miyauchi S."/>
            <person name="Viragh M."/>
            <person name="Kuo A."/>
            <person name="Thoen E."/>
            <person name="Andreopoulos B."/>
            <person name="Lu D."/>
            <person name="Skrede I."/>
            <person name="Drula E."/>
            <person name="Henrissat B."/>
            <person name="Morin E."/>
            <person name="Kohler A."/>
            <person name="Barry K."/>
            <person name="LaButti K."/>
            <person name="Morin E."/>
            <person name="Salamov A."/>
            <person name="Lipzen A."/>
            <person name="Mereny Z."/>
            <person name="Hegedus B."/>
            <person name="Baldrian P."/>
            <person name="Stursova M."/>
            <person name="Weitz H."/>
            <person name="Taylor A."/>
            <person name="Grigoriev I.V."/>
            <person name="Nagy L.G."/>
            <person name="Martin F."/>
            <person name="Kauserud H."/>
        </authorList>
    </citation>
    <scope>NUCLEOTIDE SEQUENCE</scope>
    <source>
        <strain evidence="2">CBHHK182m</strain>
    </source>
</reference>
<dbReference type="InterPro" id="IPR013762">
    <property type="entry name" value="Integrase-like_cat_sf"/>
</dbReference>
<evidence type="ECO:0000256" key="1">
    <source>
        <dbReference type="ARBA" id="ARBA00023172"/>
    </source>
</evidence>
<proteinExistence type="predicted"/>
<dbReference type="SUPFAM" id="SSF56349">
    <property type="entry name" value="DNA breaking-rejoining enzymes"/>
    <property type="match status" value="1"/>
</dbReference>
<protein>
    <recommendedName>
        <fullName evidence="4">DNA breaking-rejoining enzyme</fullName>
    </recommendedName>
</protein>
<dbReference type="GO" id="GO:0015074">
    <property type="term" value="P:DNA integration"/>
    <property type="evidence" value="ECO:0007669"/>
    <property type="project" value="InterPro"/>
</dbReference>
<dbReference type="InterPro" id="IPR052925">
    <property type="entry name" value="Phage_Integrase-like_Recomb"/>
</dbReference>
<gene>
    <name evidence="2" type="ORF">B0H16DRAFT_1668785</name>
</gene>
<dbReference type="GO" id="GO:0003677">
    <property type="term" value="F:DNA binding"/>
    <property type="evidence" value="ECO:0007669"/>
    <property type="project" value="InterPro"/>
</dbReference>
<evidence type="ECO:0000313" key="3">
    <source>
        <dbReference type="Proteomes" id="UP001215598"/>
    </source>
</evidence>
<keyword evidence="3" id="KW-1185">Reference proteome</keyword>
<keyword evidence="1" id="KW-0233">DNA recombination</keyword>
<sequence>MAGVDGRRGVGEWFDEPALEGDLGRDREVRSVVIKRGVFLFAEATSRLKCALSHAGAKNTVAKYSGSLNEFHVFCDHKGVTLAQWLPANKFLLCAFAASKLSEIAGGTVRGAISVDTEWKGGLCLCYTLKGVENIGPAKLDNQPPVTAQMVDVLSKELDHNDPKDSAVFATACCSLWGQLCLGEILSDTQSKYTTGHIPLASDLKPPSTPAGSHVRHLPWTKTSRSRGKDAMLWRQSGPSDPIGAVENHITVNTLPAHAPLFSHRNAKGASVCLTRKKFLKHCNEIWRRHGFPAFTDHSFRIRGTTELLLAGVNPDIVQAMGRWLLDSFKVYWRRLDLLALLHAEYIDV</sequence>